<dbReference type="InterPro" id="IPR027417">
    <property type="entry name" value="P-loop_NTPase"/>
</dbReference>
<name>A0A8H3HKE1_9AGAM</name>
<feature type="repeat" description="WD" evidence="3">
    <location>
        <begin position="698"/>
        <end position="739"/>
    </location>
</feature>
<keyword evidence="2" id="KW-0677">Repeat</keyword>
<evidence type="ECO:0000256" key="1">
    <source>
        <dbReference type="ARBA" id="ARBA00022574"/>
    </source>
</evidence>
<dbReference type="Gene3D" id="2.130.10.10">
    <property type="entry name" value="YVTN repeat-like/Quinoprotein amine dehydrogenase"/>
    <property type="match status" value="6"/>
</dbReference>
<dbReference type="SUPFAM" id="SSF50998">
    <property type="entry name" value="Quinoprotein alcohol dehydrogenase-like"/>
    <property type="match status" value="1"/>
</dbReference>
<feature type="repeat" description="WD" evidence="3">
    <location>
        <begin position="1085"/>
        <end position="1126"/>
    </location>
</feature>
<dbReference type="InterPro" id="IPR020472">
    <property type="entry name" value="WD40_PAC1"/>
</dbReference>
<dbReference type="InterPro" id="IPR036322">
    <property type="entry name" value="WD40_repeat_dom_sf"/>
</dbReference>
<feature type="repeat" description="WD" evidence="3">
    <location>
        <begin position="1043"/>
        <end position="1084"/>
    </location>
</feature>
<dbReference type="PROSITE" id="PS50294">
    <property type="entry name" value="WD_REPEATS_REGION"/>
    <property type="match status" value="8"/>
</dbReference>
<reference evidence="6" key="1">
    <citation type="submission" date="2021-01" db="EMBL/GenBank/DDBJ databases">
        <authorList>
            <person name="Kaushik A."/>
        </authorList>
    </citation>
    <scope>NUCLEOTIDE SEQUENCE</scope>
    <source>
        <strain evidence="6">AG5</strain>
    </source>
</reference>
<feature type="domain" description="Nephrocystin 3-like N-terminal" evidence="5">
    <location>
        <begin position="249"/>
        <end position="407"/>
    </location>
</feature>
<dbReference type="EMBL" id="CAJNJQ010000007">
    <property type="protein sequence ID" value="CAE7050278.1"/>
    <property type="molecule type" value="Genomic_DNA"/>
</dbReference>
<dbReference type="PRINTS" id="PR00320">
    <property type="entry name" value="GPROTEINBRPT"/>
</dbReference>
<evidence type="ECO:0000313" key="7">
    <source>
        <dbReference type="Proteomes" id="UP000663827"/>
    </source>
</evidence>
<dbReference type="InterPro" id="IPR056884">
    <property type="entry name" value="NPHP3-like_N"/>
</dbReference>
<evidence type="ECO:0000259" key="5">
    <source>
        <dbReference type="Pfam" id="PF24883"/>
    </source>
</evidence>
<sequence>MSSQYPADDQKKRGMRQAIRIGVDRVKDIMKRPSSPRASSGQPGGLTTPNSGSRILSFSRFTIPSQTPRGKAWSRLGNSLHVLERSVDSFPPLRSAIGSLIDCLDVVKKAASNRADCEELAQEFQSMADVLQEYVEELDSEPSNGSIANITECIRCQVEEIKQKGGTTGHLLDATRNEEDVIRSYRRVERLFRQLQCDLSMRTRKDIRALLEGTLLQRMSPVDDARYNSGYSTTIRRRACTAETRKAIHQTLQDWSTNPKSEKIYWMNGMAGTGKTTIAYSFCEWLEKTNRLGASFFCSRISATCRSLSQIIPTIAYRLAQFSPAFRSKLCAALNDDPDAGKLNVVQQFEKLVNEPMLKAKDAIPDGVVIVIDALDECDDNYSVRLLLDLLLKFAEQLPLKFFVSSRPEAVIRERMMSQGGAARSIVYLHDIEESIVVEDIKKYLTEALGDMTPPPSPTQIDLLAKRSRNLFIYAATVVRYIYPQVFHVDSGARLEAMLVAISDRKAIAENKYDDLDRLYTTVLRAPMMQQAQTWLRNTESSQDEIQKQVSDARNFVIWFAANPCSRSTPHIYISALPSCAKSSWVYKQYIKRTRGLASIITTEHDEAVLAIWSVESAVCSMSISPEGDCIVTGSGDGNVHVYDTHTGAVIAGPFKGHTDAVHAVAFSCGGTHIASGSNDKTIIVWDALTGRMATGPLNKHNTFVMSVAFSPDGKQLASGSADKSIIVWDSSTGAMLLGPLGGHTDMVFSVSFSPDGRLVASGSYDRCIRFWDAHTGAALATLKGHGSTVTEVAFSPDGTRLVSCSSDGIRLWNVEERTLVGEPFTGHEGSIQSIAFSSDNAHIVSGGGINSAKSVIVWEAATGLVVSGPLSGHSDVVKSVIFSPDNSRILSCSTDKTIRIWDIQPQGRTIGQPNSLEVAVGLIGFLPNNTQMVSSSSRGVLRVWDMHTGKIIPREFEGQEGLETTAFSFHGTLVASTTGSDLAVQLWDAATGKAISQPLTGHSGMVKCLDFSPDGVYLCSGSEDGTIIVWDIEASAMVGQPYKGHTGAVNSVKYSPDGTCIASGGADRTVMIWDVSTGKRMHALKEHENSVSSVTFWLDGSYIVSGSVDGVIRKWEVENGHCARTFYGPNLYSYSYPGQSTFANCICLSPNGTRIVSGFGSSLRLFDSQYMTLISELGLPRNEVVHWVGYSPSGTDIISVSTTAAPKATPEETSEETTQKLSQSPNIVRVWRANVGSDQPGSPLTHHGWSYKPDGRVLSPAGLVVWVPPDLLPLLTVKSESYFNPLVITAGGVIDLGYQDACVGNRWTECYITEDSVSY</sequence>
<evidence type="ECO:0000256" key="2">
    <source>
        <dbReference type="ARBA" id="ARBA00022737"/>
    </source>
</evidence>
<feature type="repeat" description="WD" evidence="3">
    <location>
        <begin position="924"/>
        <end position="955"/>
    </location>
</feature>
<accession>A0A8H3HKE1</accession>
<dbReference type="CDD" id="cd21037">
    <property type="entry name" value="MLKL_NTD"/>
    <property type="match status" value="1"/>
</dbReference>
<dbReference type="InterPro" id="IPR050349">
    <property type="entry name" value="WD_LIS1/nudF_dynein_reg"/>
</dbReference>
<evidence type="ECO:0000256" key="4">
    <source>
        <dbReference type="SAM" id="MobiDB-lite"/>
    </source>
</evidence>
<dbReference type="Pfam" id="PF00400">
    <property type="entry name" value="WD40"/>
    <property type="match status" value="11"/>
</dbReference>
<dbReference type="SUPFAM" id="SSF52540">
    <property type="entry name" value="P-loop containing nucleoside triphosphate hydrolases"/>
    <property type="match status" value="1"/>
</dbReference>
<dbReference type="InterPro" id="IPR001680">
    <property type="entry name" value="WD40_rpt"/>
</dbReference>
<proteinExistence type="predicted"/>
<feature type="repeat" description="WD" evidence="3">
    <location>
        <begin position="655"/>
        <end position="696"/>
    </location>
</feature>
<gene>
    <name evidence="6" type="ORF">RDB_LOCUS469</name>
</gene>
<dbReference type="CDD" id="cd00200">
    <property type="entry name" value="WD40"/>
    <property type="match status" value="2"/>
</dbReference>
<comment type="caution">
    <text evidence="6">The sequence shown here is derived from an EMBL/GenBank/DDBJ whole genome shotgun (WGS) entry which is preliminary data.</text>
</comment>
<feature type="compositionally biased region" description="Basic and acidic residues" evidence="4">
    <location>
        <begin position="22"/>
        <end position="31"/>
    </location>
</feature>
<feature type="repeat" description="WD" evidence="3">
    <location>
        <begin position="612"/>
        <end position="653"/>
    </location>
</feature>
<dbReference type="SUPFAM" id="SSF50978">
    <property type="entry name" value="WD40 repeat-like"/>
    <property type="match status" value="1"/>
</dbReference>
<keyword evidence="1 3" id="KW-0853">WD repeat</keyword>
<dbReference type="PRINTS" id="PR00319">
    <property type="entry name" value="GPROTEINB"/>
</dbReference>
<feature type="repeat" description="WD" evidence="3">
    <location>
        <begin position="741"/>
        <end position="782"/>
    </location>
</feature>
<dbReference type="PROSITE" id="PS50082">
    <property type="entry name" value="WD_REPEATS_2"/>
    <property type="match status" value="10"/>
</dbReference>
<dbReference type="Proteomes" id="UP000663827">
    <property type="component" value="Unassembled WGS sequence"/>
</dbReference>
<dbReference type="InterPro" id="IPR019775">
    <property type="entry name" value="WD40_repeat_CS"/>
</dbReference>
<dbReference type="Pfam" id="PF24883">
    <property type="entry name" value="NPHP3_N"/>
    <property type="match status" value="1"/>
</dbReference>
<evidence type="ECO:0000256" key="3">
    <source>
        <dbReference type="PROSITE-ProRule" id="PRU00221"/>
    </source>
</evidence>
<feature type="repeat" description="WD" evidence="3">
    <location>
        <begin position="871"/>
        <end position="905"/>
    </location>
</feature>
<dbReference type="InterPro" id="IPR015943">
    <property type="entry name" value="WD40/YVTN_repeat-like_dom_sf"/>
</dbReference>
<dbReference type="PANTHER" id="PTHR44129">
    <property type="entry name" value="WD REPEAT-CONTAINING PROTEIN POP1"/>
    <property type="match status" value="1"/>
</dbReference>
<feature type="compositionally biased region" description="Polar residues" evidence="4">
    <location>
        <begin position="36"/>
        <end position="53"/>
    </location>
</feature>
<dbReference type="InterPro" id="IPR001632">
    <property type="entry name" value="WD40_G-protein_beta-like"/>
</dbReference>
<dbReference type="SMART" id="SM00320">
    <property type="entry name" value="WD40"/>
    <property type="match status" value="13"/>
</dbReference>
<evidence type="ECO:0000313" key="6">
    <source>
        <dbReference type="EMBL" id="CAE7050278.1"/>
    </source>
</evidence>
<dbReference type="Gene3D" id="3.40.50.300">
    <property type="entry name" value="P-loop containing nucleotide triphosphate hydrolases"/>
    <property type="match status" value="1"/>
</dbReference>
<feature type="repeat" description="WD" evidence="3">
    <location>
        <begin position="1000"/>
        <end position="1041"/>
    </location>
</feature>
<organism evidence="6 7">
    <name type="scientific">Rhizoctonia solani</name>
    <dbReference type="NCBI Taxonomy" id="456999"/>
    <lineage>
        <taxon>Eukaryota</taxon>
        <taxon>Fungi</taxon>
        <taxon>Dikarya</taxon>
        <taxon>Basidiomycota</taxon>
        <taxon>Agaricomycotina</taxon>
        <taxon>Agaricomycetes</taxon>
        <taxon>Cantharellales</taxon>
        <taxon>Ceratobasidiaceae</taxon>
        <taxon>Rhizoctonia</taxon>
    </lineage>
</organism>
<dbReference type="PROSITE" id="PS00678">
    <property type="entry name" value="WD_REPEATS_1"/>
    <property type="match status" value="5"/>
</dbReference>
<feature type="repeat" description="WD" evidence="3">
    <location>
        <begin position="783"/>
        <end position="809"/>
    </location>
</feature>
<protein>
    <recommendedName>
        <fullName evidence="5">Nephrocystin 3-like N-terminal domain-containing protein</fullName>
    </recommendedName>
</protein>
<dbReference type="InterPro" id="IPR059179">
    <property type="entry name" value="MLKL-like_MCAfunc"/>
</dbReference>
<feature type="region of interest" description="Disordered" evidence="4">
    <location>
        <begin position="1"/>
        <end position="53"/>
    </location>
</feature>
<dbReference type="InterPro" id="IPR011047">
    <property type="entry name" value="Quinoprotein_ADH-like_sf"/>
</dbReference>